<dbReference type="Proteomes" id="UP000185628">
    <property type="component" value="Unassembled WGS sequence"/>
</dbReference>
<feature type="non-terminal residue" evidence="1">
    <location>
        <position position="202"/>
    </location>
</feature>
<evidence type="ECO:0000313" key="2">
    <source>
        <dbReference type="Proteomes" id="UP000185628"/>
    </source>
</evidence>
<gene>
    <name evidence="1" type="ORF">BSZ39_12860</name>
</gene>
<name>A0A1Q5PTY7_9ACTO</name>
<protein>
    <submittedName>
        <fullName evidence="1">Uncharacterized protein</fullName>
    </submittedName>
</protein>
<dbReference type="AlphaFoldDB" id="A0A1Q5PTY7"/>
<reference evidence="2" key="1">
    <citation type="submission" date="2016-12" db="EMBL/GenBank/DDBJ databases">
        <authorList>
            <person name="Meng X."/>
        </authorList>
    </citation>
    <scope>NUCLEOTIDE SEQUENCE [LARGE SCALE GENOMIC DNA]</scope>
    <source>
        <strain evidence="2">DSM 19116</strain>
    </source>
</reference>
<comment type="caution">
    <text evidence="1">The sequence shown here is derived from an EMBL/GenBank/DDBJ whole genome shotgun (WGS) entry which is preliminary data.</text>
</comment>
<accession>A0A1Q5PTY7</accession>
<proteinExistence type="predicted"/>
<sequence>MRDRVGFTRDDVDRGLGVRVRRGNLDAVSSDQVSSTFLPNLSANSAKVSVTLMVLSHNWSRWMQDPSAERCHRIASIPAMNWDFWLFRVECGRADRARVLGVDVEVPDDGRTSTPLITRTSTMPHPTCPCTASLDRCSRCDVLLGLPGLHLTDVDATDESVVLDVETCDPLTGCPGCGVIPTGHGRITVTLIDAPSTGRPAR</sequence>
<dbReference type="EMBL" id="MQVR01000170">
    <property type="protein sequence ID" value="OKL51043.1"/>
    <property type="molecule type" value="Genomic_DNA"/>
</dbReference>
<organism evidence="1 2">
    <name type="scientific">Bowdeniella nasicola</name>
    <dbReference type="NCBI Taxonomy" id="208480"/>
    <lineage>
        <taxon>Bacteria</taxon>
        <taxon>Bacillati</taxon>
        <taxon>Actinomycetota</taxon>
        <taxon>Actinomycetes</taxon>
        <taxon>Actinomycetales</taxon>
        <taxon>Actinomycetaceae</taxon>
        <taxon>Bowdeniella</taxon>
    </lineage>
</organism>
<keyword evidence="2" id="KW-1185">Reference proteome</keyword>
<evidence type="ECO:0000313" key="1">
    <source>
        <dbReference type="EMBL" id="OKL51043.1"/>
    </source>
</evidence>